<dbReference type="SUPFAM" id="SSF51905">
    <property type="entry name" value="FAD/NAD(P)-binding domain"/>
    <property type="match status" value="2"/>
</dbReference>
<dbReference type="STRING" id="121845.A0A3Q0JBD3"/>
<evidence type="ECO:0000259" key="2">
    <source>
        <dbReference type="Pfam" id="PF00732"/>
    </source>
</evidence>
<dbReference type="InterPro" id="IPR036188">
    <property type="entry name" value="FAD/NAD-bd_sf"/>
</dbReference>
<dbReference type="Gene3D" id="3.30.560.10">
    <property type="entry name" value="Glucose Oxidase, domain 3"/>
    <property type="match status" value="2"/>
</dbReference>
<reference evidence="4" key="1">
    <citation type="submission" date="2025-08" db="UniProtKB">
        <authorList>
            <consortium name="RefSeq"/>
        </authorList>
    </citation>
    <scope>IDENTIFICATION</scope>
</reference>
<dbReference type="PANTHER" id="PTHR11552">
    <property type="entry name" value="GLUCOSE-METHANOL-CHOLINE GMC OXIDOREDUCTASE"/>
    <property type="match status" value="1"/>
</dbReference>
<accession>A0A3Q0JBD3</accession>
<evidence type="ECO:0000313" key="4">
    <source>
        <dbReference type="RefSeq" id="XP_026685749.1"/>
    </source>
</evidence>
<dbReference type="PaxDb" id="121845-A0A3Q0JBD3"/>
<dbReference type="KEGG" id="dci:103518040"/>
<dbReference type="Pfam" id="PF00732">
    <property type="entry name" value="GMC_oxred_N"/>
    <property type="match status" value="1"/>
</dbReference>
<protein>
    <submittedName>
        <fullName evidence="4">Glucose dehydrogenase [FAD, quinone]-like</fullName>
    </submittedName>
</protein>
<dbReference type="Gene3D" id="3.50.50.60">
    <property type="entry name" value="FAD/NAD(P)-binding domain"/>
    <property type="match status" value="1"/>
</dbReference>
<feature type="non-terminal residue" evidence="4">
    <location>
        <position position="140"/>
    </location>
</feature>
<feature type="domain" description="Glucose-methanol-choline oxidoreductase N-terminal" evidence="2">
    <location>
        <begin position="7"/>
        <end position="88"/>
    </location>
</feature>
<sequence>MIAQGTIRRGSRCSTSKAFLRPIRLRKNLHIAMETQALRLLFDKSGPVPKAVGIEILRDGRKHIIRAKKEIISSAGAINSPQLLMVSGGSSVLNAMIYVRGNKNDYDQWERLGNSGWGYKDVLPYFKKSEDNRNEYLLRT</sequence>
<dbReference type="Proteomes" id="UP000079169">
    <property type="component" value="Unplaced"/>
</dbReference>
<keyword evidence="3" id="KW-1185">Reference proteome</keyword>
<organism evidence="3 4">
    <name type="scientific">Diaphorina citri</name>
    <name type="common">Asian citrus psyllid</name>
    <dbReference type="NCBI Taxonomy" id="121845"/>
    <lineage>
        <taxon>Eukaryota</taxon>
        <taxon>Metazoa</taxon>
        <taxon>Ecdysozoa</taxon>
        <taxon>Arthropoda</taxon>
        <taxon>Hexapoda</taxon>
        <taxon>Insecta</taxon>
        <taxon>Pterygota</taxon>
        <taxon>Neoptera</taxon>
        <taxon>Paraneoptera</taxon>
        <taxon>Hemiptera</taxon>
        <taxon>Sternorrhyncha</taxon>
        <taxon>Psylloidea</taxon>
        <taxon>Psyllidae</taxon>
        <taxon>Diaphorininae</taxon>
        <taxon>Diaphorina</taxon>
    </lineage>
</organism>
<dbReference type="RefSeq" id="XP_026685749.1">
    <property type="nucleotide sequence ID" value="XM_026829948.1"/>
</dbReference>
<name>A0A3Q0JBD3_DIACI</name>
<evidence type="ECO:0000256" key="1">
    <source>
        <dbReference type="ARBA" id="ARBA00010790"/>
    </source>
</evidence>
<dbReference type="InterPro" id="IPR000172">
    <property type="entry name" value="GMC_OxRdtase_N"/>
</dbReference>
<dbReference type="GO" id="GO:0016614">
    <property type="term" value="F:oxidoreductase activity, acting on CH-OH group of donors"/>
    <property type="evidence" value="ECO:0007669"/>
    <property type="project" value="InterPro"/>
</dbReference>
<dbReference type="GO" id="GO:0050660">
    <property type="term" value="F:flavin adenine dinucleotide binding"/>
    <property type="evidence" value="ECO:0007669"/>
    <property type="project" value="InterPro"/>
</dbReference>
<dbReference type="PANTHER" id="PTHR11552:SF227">
    <property type="entry name" value="GLUCOSE DEHYDROGENASE [FAD, QUINONE]-LIKE PROTEIN"/>
    <property type="match status" value="1"/>
</dbReference>
<dbReference type="InterPro" id="IPR012132">
    <property type="entry name" value="GMC_OxRdtase"/>
</dbReference>
<comment type="similarity">
    <text evidence="1">Belongs to the GMC oxidoreductase family.</text>
</comment>
<evidence type="ECO:0000313" key="3">
    <source>
        <dbReference type="Proteomes" id="UP000079169"/>
    </source>
</evidence>
<dbReference type="GeneID" id="103518040"/>
<dbReference type="AlphaFoldDB" id="A0A3Q0JBD3"/>
<proteinExistence type="inferred from homology"/>
<gene>
    <name evidence="4" type="primary">LOC103518040</name>
</gene>